<evidence type="ECO:0000256" key="2">
    <source>
        <dbReference type="ARBA" id="ARBA00010212"/>
    </source>
</evidence>
<dbReference type="GO" id="GO:0015093">
    <property type="term" value="F:ferrous iron transmembrane transporter activity"/>
    <property type="evidence" value="ECO:0007669"/>
    <property type="project" value="TreeGrafter"/>
</dbReference>
<feature type="transmembrane region" description="Helical" evidence="9">
    <location>
        <begin position="176"/>
        <end position="194"/>
    </location>
</feature>
<evidence type="ECO:0000256" key="4">
    <source>
        <dbReference type="ARBA" id="ARBA00022496"/>
    </source>
</evidence>
<keyword evidence="4" id="KW-0408">Iron</keyword>
<accession>A0A1M5PTP9</accession>
<keyword evidence="6" id="KW-0862">Zinc</keyword>
<gene>
    <name evidence="12" type="ORF">SAMN05216361_3588</name>
</gene>
<dbReference type="PANTHER" id="PTHR43840">
    <property type="entry name" value="MITOCHONDRIAL METAL TRANSPORTER 1-RELATED"/>
    <property type="match status" value="1"/>
</dbReference>
<evidence type="ECO:0000259" key="10">
    <source>
        <dbReference type="Pfam" id="PF01545"/>
    </source>
</evidence>
<dbReference type="NCBIfam" id="TIGR01297">
    <property type="entry name" value="CDF"/>
    <property type="match status" value="1"/>
</dbReference>
<feature type="domain" description="Cation efflux protein cytoplasmic" evidence="11">
    <location>
        <begin position="223"/>
        <end position="287"/>
    </location>
</feature>
<evidence type="ECO:0000313" key="13">
    <source>
        <dbReference type="Proteomes" id="UP000184520"/>
    </source>
</evidence>
<evidence type="ECO:0000256" key="3">
    <source>
        <dbReference type="ARBA" id="ARBA00022448"/>
    </source>
</evidence>
<keyword evidence="8 9" id="KW-0472">Membrane</keyword>
<reference evidence="13" key="1">
    <citation type="submission" date="2016-11" db="EMBL/GenBank/DDBJ databases">
        <authorList>
            <person name="Varghese N."/>
            <person name="Submissions S."/>
        </authorList>
    </citation>
    <scope>NUCLEOTIDE SEQUENCE [LARGE SCALE GENOMIC DNA]</scope>
    <source>
        <strain evidence="13">CGMCC 1.8995</strain>
    </source>
</reference>
<dbReference type="FunFam" id="1.20.1510.10:FF:000006">
    <property type="entry name" value="Divalent cation efflux transporter"/>
    <property type="match status" value="1"/>
</dbReference>
<keyword evidence="13" id="KW-1185">Reference proteome</keyword>
<proteinExistence type="inferred from homology"/>
<dbReference type="Pfam" id="PF16916">
    <property type="entry name" value="ZT_dimer"/>
    <property type="match status" value="1"/>
</dbReference>
<evidence type="ECO:0000256" key="9">
    <source>
        <dbReference type="SAM" id="Phobius"/>
    </source>
</evidence>
<dbReference type="EMBL" id="FQWD01000006">
    <property type="protein sequence ID" value="SHH04936.1"/>
    <property type="molecule type" value="Genomic_DNA"/>
</dbReference>
<evidence type="ECO:0000256" key="7">
    <source>
        <dbReference type="ARBA" id="ARBA00022989"/>
    </source>
</evidence>
<dbReference type="PANTHER" id="PTHR43840:SF15">
    <property type="entry name" value="MITOCHONDRIAL METAL TRANSPORTER 1-RELATED"/>
    <property type="match status" value="1"/>
</dbReference>
<protein>
    <submittedName>
        <fullName evidence="12">Cation diffusion facilitator family transporter</fullName>
    </submittedName>
</protein>
<organism evidence="12 13">
    <name type="scientific">Marisediminitalea aggregata</name>
    <dbReference type="NCBI Taxonomy" id="634436"/>
    <lineage>
        <taxon>Bacteria</taxon>
        <taxon>Pseudomonadati</taxon>
        <taxon>Pseudomonadota</taxon>
        <taxon>Gammaproteobacteria</taxon>
        <taxon>Alteromonadales</taxon>
        <taxon>Alteromonadaceae</taxon>
        <taxon>Marisediminitalea</taxon>
    </lineage>
</organism>
<keyword evidence="6" id="KW-0864">Zinc transport</keyword>
<dbReference type="Pfam" id="PF01545">
    <property type="entry name" value="Cation_efflux"/>
    <property type="match status" value="1"/>
</dbReference>
<feature type="domain" description="Cation efflux protein transmembrane" evidence="10">
    <location>
        <begin position="15"/>
        <end position="205"/>
    </location>
</feature>
<comment type="similarity">
    <text evidence="2">Belongs to the cation diffusion facilitator (CDF) transporter (TC 2.A.4) family. FieF subfamily.</text>
</comment>
<keyword evidence="7 9" id="KW-1133">Transmembrane helix</keyword>
<dbReference type="AlphaFoldDB" id="A0A1M5PTP9"/>
<dbReference type="InterPro" id="IPR058533">
    <property type="entry name" value="Cation_efflux_TM"/>
</dbReference>
<keyword evidence="3" id="KW-0813">Transport</keyword>
<dbReference type="Proteomes" id="UP000184520">
    <property type="component" value="Unassembled WGS sequence"/>
</dbReference>
<feature type="transmembrane region" description="Helical" evidence="9">
    <location>
        <begin position="12"/>
        <end position="34"/>
    </location>
</feature>
<dbReference type="InterPro" id="IPR050291">
    <property type="entry name" value="CDF_Transporter"/>
</dbReference>
<evidence type="ECO:0000256" key="8">
    <source>
        <dbReference type="ARBA" id="ARBA00023136"/>
    </source>
</evidence>
<sequence>MNKVERFTAIKRVLIIEGGVNLLLTLTKLVVGLLTHSSVILADALHSLTDLLNNVIAFVAIRISQKPADKSHPYGHQKFEYLAIFLLAVLLSVVSLELVLYAIEHHGNVVEQNITGLVLLIVAIAVNFLLSRWQLRKASALKSELLAADAKHTFSDVLTSIAVLVGWQLAASGWYWLDTVFCLGVAVLVGHLAWELFQQALPVLVDAKADDEALSAEVLSRHSASFEHITRVTDVRTRRMGEQVNADLTLLVSPDLTITEAHNLAHEFEDYLKTQVELDDVVIHIEPDLSSQRS</sequence>
<dbReference type="Gene3D" id="1.20.1510.10">
    <property type="entry name" value="Cation efflux protein transmembrane domain"/>
    <property type="match status" value="1"/>
</dbReference>
<dbReference type="SUPFAM" id="SSF161111">
    <property type="entry name" value="Cation efflux protein transmembrane domain-like"/>
    <property type="match status" value="1"/>
</dbReference>
<dbReference type="InterPro" id="IPR027470">
    <property type="entry name" value="Cation_efflux_CTD"/>
</dbReference>
<dbReference type="GO" id="GO:0015341">
    <property type="term" value="F:zinc efflux antiporter activity"/>
    <property type="evidence" value="ECO:0007669"/>
    <property type="project" value="TreeGrafter"/>
</dbReference>
<evidence type="ECO:0000256" key="1">
    <source>
        <dbReference type="ARBA" id="ARBA00004141"/>
    </source>
</evidence>
<dbReference type="InterPro" id="IPR002524">
    <property type="entry name" value="Cation_efflux"/>
</dbReference>
<keyword evidence="4" id="KW-0410">Iron transport</keyword>
<dbReference type="RefSeq" id="WP_245819258.1">
    <property type="nucleotide sequence ID" value="NZ_FQWD01000006.1"/>
</dbReference>
<dbReference type="InterPro" id="IPR027469">
    <property type="entry name" value="Cation_efflux_TMD_sf"/>
</dbReference>
<dbReference type="STRING" id="634436.SAMN05216361_3588"/>
<comment type="subcellular location">
    <subcellularLocation>
        <location evidence="1">Membrane</location>
        <topology evidence="1">Multi-pass membrane protein</topology>
    </subcellularLocation>
</comment>
<name>A0A1M5PTP9_9ALTE</name>
<feature type="transmembrane region" description="Helical" evidence="9">
    <location>
        <begin position="114"/>
        <end position="133"/>
    </location>
</feature>
<evidence type="ECO:0000259" key="11">
    <source>
        <dbReference type="Pfam" id="PF16916"/>
    </source>
</evidence>
<keyword evidence="6" id="KW-0406">Ion transport</keyword>
<keyword evidence="5 9" id="KW-0812">Transmembrane</keyword>
<dbReference type="GO" id="GO:0006882">
    <property type="term" value="P:intracellular zinc ion homeostasis"/>
    <property type="evidence" value="ECO:0007669"/>
    <property type="project" value="TreeGrafter"/>
</dbReference>
<feature type="transmembrane region" description="Helical" evidence="9">
    <location>
        <begin position="40"/>
        <end position="61"/>
    </location>
</feature>
<dbReference type="GO" id="GO:0015086">
    <property type="term" value="F:cadmium ion transmembrane transporter activity"/>
    <property type="evidence" value="ECO:0007669"/>
    <property type="project" value="TreeGrafter"/>
</dbReference>
<dbReference type="InterPro" id="IPR036837">
    <property type="entry name" value="Cation_efflux_CTD_sf"/>
</dbReference>
<dbReference type="Gene3D" id="3.30.70.1350">
    <property type="entry name" value="Cation efflux protein, cytoplasmic domain"/>
    <property type="match status" value="1"/>
</dbReference>
<evidence type="ECO:0000313" key="12">
    <source>
        <dbReference type="EMBL" id="SHH04936.1"/>
    </source>
</evidence>
<dbReference type="GO" id="GO:0005886">
    <property type="term" value="C:plasma membrane"/>
    <property type="evidence" value="ECO:0007669"/>
    <property type="project" value="TreeGrafter"/>
</dbReference>
<feature type="transmembrane region" description="Helical" evidence="9">
    <location>
        <begin position="81"/>
        <end position="102"/>
    </location>
</feature>
<dbReference type="SUPFAM" id="SSF160240">
    <property type="entry name" value="Cation efflux protein cytoplasmic domain-like"/>
    <property type="match status" value="1"/>
</dbReference>
<evidence type="ECO:0000256" key="5">
    <source>
        <dbReference type="ARBA" id="ARBA00022692"/>
    </source>
</evidence>
<evidence type="ECO:0000256" key="6">
    <source>
        <dbReference type="ARBA" id="ARBA00022906"/>
    </source>
</evidence>